<comment type="caution">
    <text evidence="1">The sequence shown here is derived from an EMBL/GenBank/DDBJ whole genome shotgun (WGS) entry which is preliminary data.</text>
</comment>
<accession>A0A2S4VJB2</accession>
<organism evidence="1 2">
    <name type="scientific">Puccinia striiformis</name>
    <dbReference type="NCBI Taxonomy" id="27350"/>
    <lineage>
        <taxon>Eukaryota</taxon>
        <taxon>Fungi</taxon>
        <taxon>Dikarya</taxon>
        <taxon>Basidiomycota</taxon>
        <taxon>Pucciniomycotina</taxon>
        <taxon>Pucciniomycetes</taxon>
        <taxon>Pucciniales</taxon>
        <taxon>Pucciniaceae</taxon>
        <taxon>Puccinia</taxon>
    </lineage>
</organism>
<evidence type="ECO:0000313" key="2">
    <source>
        <dbReference type="Proteomes" id="UP000239156"/>
    </source>
</evidence>
<gene>
    <name evidence="1" type="ORF">PSTT_06741</name>
</gene>
<evidence type="ECO:0000313" key="1">
    <source>
        <dbReference type="EMBL" id="POW09569.1"/>
    </source>
</evidence>
<proteinExistence type="predicted"/>
<keyword evidence="2" id="KW-1185">Reference proteome</keyword>
<protein>
    <submittedName>
        <fullName evidence="1">Uncharacterized protein</fullName>
    </submittedName>
</protein>
<dbReference type="Proteomes" id="UP000239156">
    <property type="component" value="Unassembled WGS sequence"/>
</dbReference>
<name>A0A2S4VJB2_9BASI</name>
<dbReference type="AlphaFoldDB" id="A0A2S4VJB2"/>
<sequence length="77" mass="8864">MSGFFQRLRGASDNNEVLPTTTRCFRRRQGASDDKVLQMTTTTRCFQRRQGASGDPFRQREVHCDTNAFDPTTMDPF</sequence>
<reference evidence="1" key="1">
    <citation type="submission" date="2017-12" db="EMBL/GenBank/DDBJ databases">
        <title>Gene loss provides genomic basis for host adaptation in cereal stripe rust fungi.</title>
        <authorList>
            <person name="Xia C."/>
        </authorList>
    </citation>
    <scope>NUCLEOTIDE SEQUENCE [LARGE SCALE GENOMIC DNA]</scope>
    <source>
        <strain evidence="1">93-210</strain>
    </source>
</reference>
<dbReference type="VEuPathDB" id="FungiDB:PSTT_06741"/>
<dbReference type="EMBL" id="PKSL01000054">
    <property type="protein sequence ID" value="POW09569.1"/>
    <property type="molecule type" value="Genomic_DNA"/>
</dbReference>